<sequence>MYSEKPVQLRRQPKCYRSPVSEIKHRELAFACGRLVAFPAKLRLPSQKRPSVRTFPRQGQKLGGQAHGGVNTLG</sequence>
<protein>
    <submittedName>
        <fullName evidence="2">Uncharacterized protein</fullName>
    </submittedName>
</protein>
<organism>
    <name type="scientific">Pyricularia oryzae (strain P131)</name>
    <name type="common">Rice blast fungus</name>
    <name type="synonym">Magnaporthe oryzae</name>
    <dbReference type="NCBI Taxonomy" id="1143193"/>
    <lineage>
        <taxon>Eukaryota</taxon>
        <taxon>Fungi</taxon>
        <taxon>Dikarya</taxon>
        <taxon>Ascomycota</taxon>
        <taxon>Pezizomycotina</taxon>
        <taxon>Sordariomycetes</taxon>
        <taxon>Sordariomycetidae</taxon>
        <taxon>Magnaporthales</taxon>
        <taxon>Pyriculariaceae</taxon>
        <taxon>Pyricularia</taxon>
    </lineage>
</organism>
<feature type="region of interest" description="Disordered" evidence="1">
    <location>
        <begin position="47"/>
        <end position="74"/>
    </location>
</feature>
<evidence type="ECO:0000256" key="1">
    <source>
        <dbReference type="SAM" id="MobiDB-lite"/>
    </source>
</evidence>
<dbReference type="AlphaFoldDB" id="L7JLC4"/>
<evidence type="ECO:0000313" key="2">
    <source>
        <dbReference type="EMBL" id="ELQ68858.1"/>
    </source>
</evidence>
<gene>
    <name evidence="2" type="ORF">OOW_P131scaffold00214g19</name>
</gene>
<name>L7JLC4_PYRO1</name>
<accession>L7JLC4</accession>
<dbReference type="EMBL" id="JH795297">
    <property type="protein sequence ID" value="ELQ68858.1"/>
    <property type="molecule type" value="Genomic_DNA"/>
</dbReference>
<reference evidence="2" key="1">
    <citation type="journal article" date="2012" name="PLoS Genet.">
        <title>Comparative analysis of the genomes of two field isolates of the rice blast fungus Magnaporthe oryzae.</title>
        <authorList>
            <person name="Xue M."/>
            <person name="Yang J."/>
            <person name="Li Z."/>
            <person name="Hu S."/>
            <person name="Yao N."/>
            <person name="Dean R.A."/>
            <person name="Zhao W."/>
            <person name="Shen M."/>
            <person name="Zhang H."/>
            <person name="Li C."/>
            <person name="Liu L."/>
            <person name="Cao L."/>
            <person name="Xu X."/>
            <person name="Xing Y."/>
            <person name="Hsiang T."/>
            <person name="Zhang Z."/>
            <person name="Xu J.R."/>
            <person name="Peng Y.L."/>
        </authorList>
    </citation>
    <scope>NUCLEOTIDE SEQUENCE [LARGE SCALE GENOMIC DNA]</scope>
    <source>
        <strain evidence="2">P131</strain>
    </source>
</reference>
<proteinExistence type="predicted"/>